<dbReference type="GO" id="GO:0009252">
    <property type="term" value="P:peptidoglycan biosynthetic process"/>
    <property type="evidence" value="ECO:0007669"/>
    <property type="project" value="UniProtKB-UniRule"/>
</dbReference>
<dbReference type="PANTHER" id="PTHR43692:SF1">
    <property type="entry name" value="UDP-N-ACETYLMURAMOYLALANINE--D-GLUTAMATE LIGASE"/>
    <property type="match status" value="1"/>
</dbReference>
<evidence type="ECO:0000259" key="19">
    <source>
        <dbReference type="Pfam" id="PF02875"/>
    </source>
</evidence>
<evidence type="ECO:0000256" key="9">
    <source>
        <dbReference type="ARBA" id="ARBA00022741"/>
    </source>
</evidence>
<dbReference type="Pfam" id="PF02875">
    <property type="entry name" value="Mur_ligase_C"/>
    <property type="match status" value="1"/>
</dbReference>
<comment type="pathway">
    <text evidence="3 17 18">Cell wall biogenesis; peptidoglycan biosynthesis.</text>
</comment>
<dbReference type="GO" id="GO:0008764">
    <property type="term" value="F:UDP-N-acetylmuramoylalanine-D-glutamate ligase activity"/>
    <property type="evidence" value="ECO:0007669"/>
    <property type="project" value="UniProtKB-UniRule"/>
</dbReference>
<feature type="domain" description="Mur ligase C-terminal" evidence="19">
    <location>
        <begin position="316"/>
        <end position="430"/>
    </location>
</feature>
<keyword evidence="12 17" id="KW-0573">Peptidoglycan synthesis</keyword>
<comment type="function">
    <text evidence="1 17 18">Cell wall formation. Catalyzes the addition of glutamate to the nucleotide precursor UDP-N-acetylmuramoyl-L-alanine (UMA).</text>
</comment>
<feature type="domain" description="Mur ligase central" evidence="20">
    <location>
        <begin position="117"/>
        <end position="294"/>
    </location>
</feature>
<dbReference type="GO" id="GO:0051301">
    <property type="term" value="P:cell division"/>
    <property type="evidence" value="ECO:0007669"/>
    <property type="project" value="UniProtKB-KW"/>
</dbReference>
<dbReference type="GO" id="GO:0005737">
    <property type="term" value="C:cytoplasm"/>
    <property type="evidence" value="ECO:0007669"/>
    <property type="project" value="UniProtKB-SubCell"/>
</dbReference>
<evidence type="ECO:0000256" key="16">
    <source>
        <dbReference type="ARBA" id="ARBA00047632"/>
    </source>
</evidence>
<gene>
    <name evidence="17" type="primary">murD</name>
    <name evidence="21" type="ORF">HMPREF0446_00755</name>
</gene>
<dbReference type="NCBIfam" id="TIGR01087">
    <property type="entry name" value="murD"/>
    <property type="match status" value="1"/>
</dbReference>
<feature type="binding site" evidence="17">
    <location>
        <begin position="119"/>
        <end position="125"/>
    </location>
    <ligand>
        <name>ATP</name>
        <dbReference type="ChEBI" id="CHEBI:30616"/>
    </ligand>
</feature>
<dbReference type="GO" id="GO:0008360">
    <property type="term" value="P:regulation of cell shape"/>
    <property type="evidence" value="ECO:0007669"/>
    <property type="project" value="UniProtKB-KW"/>
</dbReference>
<sequence length="453" mass="49960">MLNEKKFEHKRVLVIGLAKSGVAVAKLLLHQGAIVTVNDRIPLEENPDAKSLIEEGIRVLAGSHPVDLLEEHFDFVVKNPGIPYHNCMVEAAVKKGIPVYTEVEIAYHLLEGLIIGITGSNGKTTTTTLSSLMLKESFPERDVYAAGNIGIPLSQLAEQSTKEDIYVSELSSFQLMGIDQFKPKIACIVNIFSAHLDYHGSREEYIKAKLQLTKNQTEDDYLVYNADYPELITLIEEHTNATLVPFSRKNSLEFGASVEGDYICFNGEKVIPVSTIQVPGTQNVENVLAAVAIAKLAGATNEGIKKAVQNFHGVKHRTQFVKEVNKRRFYNDSKATNIIATQTALRSFTNQSVILIAGGLDRGNGFDELIPDLTAVSGIVLYGETKEKLQEAAKVAGIPVIEVVNTLEEATKKAYEISKENDIILLSPACASWDQFKNFEIRGDEFIRIVENL</sequence>
<evidence type="ECO:0000256" key="3">
    <source>
        <dbReference type="ARBA" id="ARBA00004752"/>
    </source>
</evidence>
<evidence type="ECO:0000256" key="17">
    <source>
        <dbReference type="HAMAP-Rule" id="MF_00639"/>
    </source>
</evidence>
<evidence type="ECO:0000256" key="12">
    <source>
        <dbReference type="ARBA" id="ARBA00022984"/>
    </source>
</evidence>
<keyword evidence="7 17" id="KW-0963">Cytoplasm</keyword>
<evidence type="ECO:0000256" key="18">
    <source>
        <dbReference type="RuleBase" id="RU003664"/>
    </source>
</evidence>
<dbReference type="Proteomes" id="UP000002939">
    <property type="component" value="Unassembled WGS sequence"/>
</dbReference>
<dbReference type="UniPathway" id="UPA00219"/>
<evidence type="ECO:0000256" key="2">
    <source>
        <dbReference type="ARBA" id="ARBA00004496"/>
    </source>
</evidence>
<dbReference type="GO" id="GO:0005524">
    <property type="term" value="F:ATP binding"/>
    <property type="evidence" value="ECO:0007669"/>
    <property type="project" value="UniProtKB-UniRule"/>
</dbReference>
<proteinExistence type="inferred from homology"/>
<comment type="catalytic activity">
    <reaction evidence="16 17 18">
        <text>UDP-N-acetyl-alpha-D-muramoyl-L-alanine + D-glutamate + ATP = UDP-N-acetyl-alpha-D-muramoyl-L-alanyl-D-glutamate + ADP + phosphate + H(+)</text>
        <dbReference type="Rhea" id="RHEA:16429"/>
        <dbReference type="ChEBI" id="CHEBI:15378"/>
        <dbReference type="ChEBI" id="CHEBI:29986"/>
        <dbReference type="ChEBI" id="CHEBI:30616"/>
        <dbReference type="ChEBI" id="CHEBI:43474"/>
        <dbReference type="ChEBI" id="CHEBI:83898"/>
        <dbReference type="ChEBI" id="CHEBI:83900"/>
        <dbReference type="ChEBI" id="CHEBI:456216"/>
        <dbReference type="EC" id="6.3.2.9"/>
    </reaction>
</comment>
<dbReference type="HOGENOM" id="CLU_032540_0_1_9"/>
<evidence type="ECO:0000256" key="8">
    <source>
        <dbReference type="ARBA" id="ARBA00022598"/>
    </source>
</evidence>
<organism evidence="21 22">
    <name type="scientific">Granulicatella elegans ATCC 700633</name>
    <dbReference type="NCBI Taxonomy" id="626369"/>
    <lineage>
        <taxon>Bacteria</taxon>
        <taxon>Bacillati</taxon>
        <taxon>Bacillota</taxon>
        <taxon>Bacilli</taxon>
        <taxon>Lactobacillales</taxon>
        <taxon>Carnobacteriaceae</taxon>
        <taxon>Granulicatella</taxon>
    </lineage>
</organism>
<dbReference type="Gene3D" id="3.40.50.720">
    <property type="entry name" value="NAD(P)-binding Rossmann-like Domain"/>
    <property type="match status" value="1"/>
</dbReference>
<dbReference type="HAMAP" id="MF_00639">
    <property type="entry name" value="MurD"/>
    <property type="match status" value="1"/>
</dbReference>
<evidence type="ECO:0000256" key="4">
    <source>
        <dbReference type="ARBA" id="ARBA00010416"/>
    </source>
</evidence>
<keyword evidence="17 18" id="KW-0131">Cell cycle</keyword>
<keyword evidence="11 17" id="KW-0133">Cell shape</keyword>
<dbReference type="eggNOG" id="COG0771">
    <property type="taxonomic scope" value="Bacteria"/>
</dbReference>
<comment type="caution">
    <text evidence="21">The sequence shown here is derived from an EMBL/GenBank/DDBJ whole genome shotgun (WGS) entry which is preliminary data.</text>
</comment>
<evidence type="ECO:0000256" key="5">
    <source>
        <dbReference type="ARBA" id="ARBA00012212"/>
    </source>
</evidence>
<name>D0BLC0_9LACT</name>
<dbReference type="InterPro" id="IPR036615">
    <property type="entry name" value="Mur_ligase_C_dom_sf"/>
</dbReference>
<dbReference type="AlphaFoldDB" id="D0BLC0"/>
<evidence type="ECO:0000256" key="13">
    <source>
        <dbReference type="ARBA" id="ARBA00023316"/>
    </source>
</evidence>
<dbReference type="STRING" id="626369.HMPREF0446_00755"/>
<keyword evidence="10 17" id="KW-0067">ATP-binding</keyword>
<keyword evidence="13 17" id="KW-0961">Cell wall biogenesis/degradation</keyword>
<keyword evidence="9 17" id="KW-0547">Nucleotide-binding</keyword>
<evidence type="ECO:0000256" key="1">
    <source>
        <dbReference type="ARBA" id="ARBA00002734"/>
    </source>
</evidence>
<dbReference type="RefSeq" id="WP_006703028.1">
    <property type="nucleotide sequence ID" value="NZ_KI391971.1"/>
</dbReference>
<reference evidence="21" key="1">
    <citation type="submission" date="2009-09" db="EMBL/GenBank/DDBJ databases">
        <authorList>
            <consortium name="The Broad Institute Genome Sequencing Platform"/>
            <person name="Ward D."/>
            <person name="Feldgarden M."/>
            <person name="Earl A."/>
            <person name="Young S.K."/>
            <person name="Zeng Q."/>
            <person name="Koehrsen M."/>
            <person name="Alvarado L."/>
            <person name="Berlin A."/>
            <person name="Bochicchio J."/>
            <person name="Borenstein D."/>
            <person name="Chapman S.B."/>
            <person name="Chen Z."/>
            <person name="Engels R."/>
            <person name="Freedman E."/>
            <person name="Gellesch M."/>
            <person name="Goldberg J."/>
            <person name="Griggs A."/>
            <person name="Gujja S."/>
            <person name="Heilman E."/>
            <person name="Heiman D."/>
            <person name="Hepburn T."/>
            <person name="Howarth C."/>
            <person name="Jen D."/>
            <person name="Larson L."/>
            <person name="Lewis B."/>
            <person name="Mehta T."/>
            <person name="Park D."/>
            <person name="Pearson M."/>
            <person name="Roberts A."/>
            <person name="Saif S."/>
            <person name="Shea T."/>
            <person name="Shenoy N."/>
            <person name="Sisk P."/>
            <person name="Stolte C."/>
            <person name="Sykes S."/>
            <person name="Thomson T."/>
            <person name="Walk T."/>
            <person name="White J."/>
            <person name="Yandava C."/>
            <person name="Sibley C.D."/>
            <person name="Field T.R."/>
            <person name="Grinwis M."/>
            <person name="Eshaghurshan C.S."/>
            <person name="Surette M.G."/>
            <person name="Haas B."/>
            <person name="Nusbaum C."/>
            <person name="Birren B."/>
        </authorList>
    </citation>
    <scope>NUCLEOTIDE SEQUENCE [LARGE SCALE GENOMIC DNA]</scope>
    <source>
        <strain evidence="21">ATCC 700633</strain>
    </source>
</reference>
<evidence type="ECO:0000313" key="21">
    <source>
        <dbReference type="EMBL" id="EEW93873.1"/>
    </source>
</evidence>
<evidence type="ECO:0000259" key="20">
    <source>
        <dbReference type="Pfam" id="PF08245"/>
    </source>
</evidence>
<keyword evidence="22" id="KW-1185">Reference proteome</keyword>
<dbReference type="EMBL" id="ACRF02000011">
    <property type="protein sequence ID" value="EEW93873.1"/>
    <property type="molecule type" value="Genomic_DNA"/>
</dbReference>
<comment type="similarity">
    <text evidence="4 17">Belongs to the MurCDEF family.</text>
</comment>
<evidence type="ECO:0000256" key="15">
    <source>
        <dbReference type="ARBA" id="ARBA00032324"/>
    </source>
</evidence>
<accession>D0BLC0</accession>
<dbReference type="PANTHER" id="PTHR43692">
    <property type="entry name" value="UDP-N-ACETYLMURAMOYLALANINE--D-GLUTAMATE LIGASE"/>
    <property type="match status" value="1"/>
</dbReference>
<evidence type="ECO:0000256" key="11">
    <source>
        <dbReference type="ARBA" id="ARBA00022960"/>
    </source>
</evidence>
<dbReference type="Pfam" id="PF08245">
    <property type="entry name" value="Mur_ligase_M"/>
    <property type="match status" value="1"/>
</dbReference>
<dbReference type="InterPro" id="IPR004101">
    <property type="entry name" value="Mur_ligase_C"/>
</dbReference>
<dbReference type="EC" id="6.3.2.9" evidence="5 17"/>
<evidence type="ECO:0000256" key="7">
    <source>
        <dbReference type="ARBA" id="ARBA00022490"/>
    </source>
</evidence>
<comment type="subcellular location">
    <subcellularLocation>
        <location evidence="2 17 18">Cytoplasm</location>
    </subcellularLocation>
</comment>
<dbReference type="GO" id="GO:0071555">
    <property type="term" value="P:cell wall organization"/>
    <property type="evidence" value="ECO:0007669"/>
    <property type="project" value="UniProtKB-KW"/>
</dbReference>
<dbReference type="SUPFAM" id="SSF53244">
    <property type="entry name" value="MurD-like peptide ligases, peptide-binding domain"/>
    <property type="match status" value="1"/>
</dbReference>
<dbReference type="SUPFAM" id="SSF53623">
    <property type="entry name" value="MurD-like peptide ligases, catalytic domain"/>
    <property type="match status" value="1"/>
</dbReference>
<dbReference type="InterPro" id="IPR005762">
    <property type="entry name" value="MurD"/>
</dbReference>
<dbReference type="Gene3D" id="3.90.190.20">
    <property type="entry name" value="Mur ligase, C-terminal domain"/>
    <property type="match status" value="1"/>
</dbReference>
<dbReference type="Gene3D" id="3.40.1190.10">
    <property type="entry name" value="Mur-like, catalytic domain"/>
    <property type="match status" value="1"/>
</dbReference>
<dbReference type="SUPFAM" id="SSF51984">
    <property type="entry name" value="MurCD N-terminal domain"/>
    <property type="match status" value="1"/>
</dbReference>
<evidence type="ECO:0000256" key="6">
    <source>
        <dbReference type="ARBA" id="ARBA00015655"/>
    </source>
</evidence>
<evidence type="ECO:0000256" key="14">
    <source>
        <dbReference type="ARBA" id="ARBA00030398"/>
    </source>
</evidence>
<dbReference type="OrthoDB" id="9809796at2"/>
<evidence type="ECO:0000256" key="10">
    <source>
        <dbReference type="ARBA" id="ARBA00022840"/>
    </source>
</evidence>
<reference evidence="21" key="2">
    <citation type="submission" date="2011-10" db="EMBL/GenBank/DDBJ databases">
        <title>The Genome Sequence of Granulicatella elegans ATCC 700633.</title>
        <authorList>
            <consortium name="The Broad Institute Genome Sequencing Platform"/>
            <consortium name="The Broad Institute Genome Sequencing Center for Infectious Disease"/>
            <person name="Earl A."/>
            <person name="Ward D."/>
            <person name="Feldgarden M."/>
            <person name="Gevers D."/>
            <person name="Sibley C.D."/>
            <person name="Field T.R."/>
            <person name="Grinwis M."/>
            <person name="Eshaghurshan C.S."/>
            <person name="Surette M.G."/>
            <person name="Young S.K."/>
            <person name="Zeng Q."/>
            <person name="Gargeya S."/>
            <person name="Fitzgerald M."/>
            <person name="Haas B."/>
            <person name="Abouelleil A."/>
            <person name="Alvarado L."/>
            <person name="Arachchi H.M."/>
            <person name="Berlin A."/>
            <person name="Brown A."/>
            <person name="Chapman S.B."/>
            <person name="Chen Z."/>
            <person name="Dunbar C."/>
            <person name="Freedman E."/>
            <person name="Gearin G."/>
            <person name="Goldberg J."/>
            <person name="Griggs A."/>
            <person name="Gujja S."/>
            <person name="Heiman D."/>
            <person name="Howarth C."/>
            <person name="Larson L."/>
            <person name="Lui A."/>
            <person name="MacDonald P.J.P."/>
            <person name="Montmayeur A."/>
            <person name="Murphy C."/>
            <person name="Neiman D."/>
            <person name="Pearson M."/>
            <person name="Priest M."/>
            <person name="Roberts A."/>
            <person name="Saif S."/>
            <person name="Shea T."/>
            <person name="Shenoy N."/>
            <person name="Sisk P."/>
            <person name="Stolte C."/>
            <person name="Sykes S."/>
            <person name="Wortman J."/>
            <person name="Nusbaum C."/>
            <person name="Birren B."/>
        </authorList>
    </citation>
    <scope>NUCLEOTIDE SEQUENCE [LARGE SCALE GENOMIC DNA]</scope>
    <source>
        <strain evidence="21">ATCC 700633</strain>
    </source>
</reference>
<keyword evidence="17 18" id="KW-0132">Cell division</keyword>
<protein>
    <recommendedName>
        <fullName evidence="6 17">UDP-N-acetylmuramoylalanine--D-glutamate ligase</fullName>
        <ecNumber evidence="5 17">6.3.2.9</ecNumber>
    </recommendedName>
    <alternativeName>
        <fullName evidence="15 17">D-glutamic acid-adding enzyme</fullName>
    </alternativeName>
    <alternativeName>
        <fullName evidence="14 17">UDP-N-acetylmuramoyl-L-alanyl-D-glutamate synthetase</fullName>
    </alternativeName>
</protein>
<keyword evidence="8 17" id="KW-0436">Ligase</keyword>
<evidence type="ECO:0000313" key="22">
    <source>
        <dbReference type="Proteomes" id="UP000002939"/>
    </source>
</evidence>
<dbReference type="InterPro" id="IPR036565">
    <property type="entry name" value="Mur-like_cat_sf"/>
</dbReference>
<dbReference type="Pfam" id="PF21799">
    <property type="entry name" value="MurD-like_N"/>
    <property type="match status" value="1"/>
</dbReference>
<dbReference type="InterPro" id="IPR013221">
    <property type="entry name" value="Mur_ligase_cen"/>
</dbReference>